<dbReference type="PANTHER" id="PTHR37312:SF1">
    <property type="entry name" value="MEMBRANE-BOUND ACYLTRANSFERASE YKRP-RELATED"/>
    <property type="match status" value="1"/>
</dbReference>
<organism evidence="3 4">
    <name type="scientific">Muribaculum intestinale</name>
    <dbReference type="NCBI Taxonomy" id="1796646"/>
    <lineage>
        <taxon>Bacteria</taxon>
        <taxon>Pseudomonadati</taxon>
        <taxon>Bacteroidota</taxon>
        <taxon>Bacteroidia</taxon>
        <taxon>Bacteroidales</taxon>
        <taxon>Muribaculaceae</taxon>
        <taxon>Muribaculum</taxon>
    </lineage>
</organism>
<accession>A0A4S2G3G3</accession>
<feature type="domain" description="Acyltransferase 3" evidence="2">
    <location>
        <begin position="6"/>
        <end position="261"/>
    </location>
</feature>
<dbReference type="EMBL" id="SRYD01000004">
    <property type="protein sequence ID" value="TGY76288.1"/>
    <property type="molecule type" value="Genomic_DNA"/>
</dbReference>
<feature type="transmembrane region" description="Helical" evidence="1">
    <location>
        <begin position="110"/>
        <end position="128"/>
    </location>
</feature>
<evidence type="ECO:0000313" key="3">
    <source>
        <dbReference type="EMBL" id="TGY76288.1"/>
    </source>
</evidence>
<dbReference type="Proteomes" id="UP000306630">
    <property type="component" value="Unassembled WGS sequence"/>
</dbReference>
<feature type="transmembrane region" description="Helical" evidence="1">
    <location>
        <begin position="140"/>
        <end position="157"/>
    </location>
</feature>
<feature type="transmembrane region" description="Helical" evidence="1">
    <location>
        <begin position="233"/>
        <end position="251"/>
    </location>
</feature>
<feature type="transmembrane region" description="Helical" evidence="1">
    <location>
        <begin position="68"/>
        <end position="90"/>
    </location>
</feature>
<dbReference type="InterPro" id="IPR002656">
    <property type="entry name" value="Acyl_transf_3_dom"/>
</dbReference>
<comment type="caution">
    <text evidence="3">The sequence shown here is derived from an EMBL/GenBank/DDBJ whole genome shotgun (WGS) entry which is preliminary data.</text>
</comment>
<proteinExistence type="predicted"/>
<reference evidence="3 4" key="1">
    <citation type="submission" date="2019-04" db="EMBL/GenBank/DDBJ databases">
        <title>Microbes associate with the intestines of laboratory mice.</title>
        <authorList>
            <person name="Navarre W."/>
            <person name="Wong E."/>
            <person name="Huang K."/>
            <person name="Tropini C."/>
            <person name="Ng K."/>
            <person name="Yu B."/>
        </authorList>
    </citation>
    <scope>NUCLEOTIDE SEQUENCE [LARGE SCALE GENOMIC DNA]</scope>
    <source>
        <strain evidence="3 4">NM06_A21</strain>
    </source>
</reference>
<feature type="transmembrane region" description="Helical" evidence="1">
    <location>
        <begin position="195"/>
        <end position="213"/>
    </location>
</feature>
<feature type="transmembrane region" description="Helical" evidence="1">
    <location>
        <begin position="7"/>
        <end position="28"/>
    </location>
</feature>
<keyword evidence="1" id="KW-0812">Transmembrane</keyword>
<dbReference type="RefSeq" id="WP_135992724.1">
    <property type="nucleotide sequence ID" value="NZ_SRYD01000004.1"/>
</dbReference>
<evidence type="ECO:0000259" key="2">
    <source>
        <dbReference type="Pfam" id="PF01757"/>
    </source>
</evidence>
<evidence type="ECO:0000256" key="1">
    <source>
        <dbReference type="SAM" id="Phobius"/>
    </source>
</evidence>
<feature type="transmembrane region" description="Helical" evidence="1">
    <location>
        <begin position="34"/>
        <end position="56"/>
    </location>
</feature>
<gene>
    <name evidence="3" type="ORF">E5333_01780</name>
</gene>
<dbReference type="GO" id="GO:0016747">
    <property type="term" value="F:acyltransferase activity, transferring groups other than amino-acyl groups"/>
    <property type="evidence" value="ECO:0007669"/>
    <property type="project" value="InterPro"/>
</dbReference>
<name>A0A4S2G3G3_9BACT</name>
<dbReference type="AlphaFoldDB" id="A0A4S2G3G3"/>
<evidence type="ECO:0000313" key="4">
    <source>
        <dbReference type="Proteomes" id="UP000306630"/>
    </source>
</evidence>
<feature type="transmembrane region" description="Helical" evidence="1">
    <location>
        <begin position="163"/>
        <end position="183"/>
    </location>
</feature>
<keyword evidence="1" id="KW-0472">Membrane</keyword>
<dbReference type="InterPro" id="IPR052734">
    <property type="entry name" value="Nod_factor_acetyltransferase"/>
</dbReference>
<dbReference type="PANTHER" id="PTHR37312">
    <property type="entry name" value="MEMBRANE-BOUND ACYLTRANSFERASE YKRP-RELATED"/>
    <property type="match status" value="1"/>
</dbReference>
<keyword evidence="1" id="KW-1133">Transmembrane helix</keyword>
<dbReference type="Pfam" id="PF01757">
    <property type="entry name" value="Acyl_transf_3"/>
    <property type="match status" value="1"/>
</dbReference>
<sequence length="269" mass="32118">MIKRLGYIDCLKGFAIFLVVLGHILQHYYSDVNIAIRIVYSFHIPLFMFMSGYVCFRKYDWAMIKKRSTQLLIPFFSYIPVRYVLNILLNGSIDSSLFQYFCHVVYQPDMGLWFLWALFFITVLFIASRRIARRINLPEWIVFAAVAGLLNGIVIFGNVRQFGFHWIAWYFIYFCAGVMWRTWNENKNDTRKFDFRLLISCAIVFPVMVYFFRMHNEPPTFYQWINLGRLFPVVYRLVIGMVGTMLVYELFKLYNKQTERLHFLSKMGG</sequence>
<protein>
    <recommendedName>
        <fullName evidence="2">Acyltransferase 3 domain-containing protein</fullName>
    </recommendedName>
</protein>